<feature type="transmembrane region" description="Helical" evidence="1">
    <location>
        <begin position="182"/>
        <end position="206"/>
    </location>
</feature>
<feature type="transmembrane region" description="Helical" evidence="1">
    <location>
        <begin position="6"/>
        <end position="25"/>
    </location>
</feature>
<dbReference type="Gene3D" id="3.30.70.270">
    <property type="match status" value="1"/>
</dbReference>
<organism evidence="3 4">
    <name type="scientific">Agrobacterium tumefaciens</name>
    <dbReference type="NCBI Taxonomy" id="358"/>
    <lineage>
        <taxon>Bacteria</taxon>
        <taxon>Pseudomonadati</taxon>
        <taxon>Pseudomonadota</taxon>
        <taxon>Alphaproteobacteria</taxon>
        <taxon>Hyphomicrobiales</taxon>
        <taxon>Rhizobiaceae</taxon>
        <taxon>Rhizobium/Agrobacterium group</taxon>
        <taxon>Agrobacterium</taxon>
        <taxon>Agrobacterium tumefaciens complex</taxon>
    </lineage>
</organism>
<reference evidence="3" key="1">
    <citation type="submission" date="2020-02" db="EMBL/GenBank/DDBJ databases">
        <title>Unexpected conservation and global transmission of agrobacterial virulence plasmids.</title>
        <authorList>
            <person name="Weisberg A.J."/>
            <person name="Davis E.W. II"/>
            <person name="Tabima J.R."/>
            <person name="Belcher M.S."/>
            <person name="Miller M."/>
            <person name="Kuo C.-H."/>
            <person name="Loper J.E."/>
            <person name="Grunwald N.J."/>
            <person name="Putnam M.L."/>
            <person name="Chang J.H."/>
        </authorList>
    </citation>
    <scope>NUCLEOTIDE SEQUENCE</scope>
    <source>
        <strain evidence="3">Q15/94</strain>
        <plasmid evidence="3">pQ15_94_5</plasmid>
    </source>
</reference>
<dbReference type="CDD" id="cd01949">
    <property type="entry name" value="GGDEF"/>
    <property type="match status" value="1"/>
</dbReference>
<evidence type="ECO:0000313" key="4">
    <source>
        <dbReference type="Proteomes" id="UP000663946"/>
    </source>
</evidence>
<dbReference type="InterPro" id="IPR043128">
    <property type="entry name" value="Rev_trsase/Diguanyl_cyclase"/>
</dbReference>
<dbReference type="AlphaFoldDB" id="A0AAJ4N938"/>
<feature type="domain" description="GGDEF" evidence="2">
    <location>
        <begin position="246"/>
        <end position="379"/>
    </location>
</feature>
<dbReference type="InterPro" id="IPR052163">
    <property type="entry name" value="DGC-Regulatory_Protein"/>
</dbReference>
<keyword evidence="3" id="KW-0614">Plasmid</keyword>
<sequence>MPDFFTLFVVVLLLNLSHCMLWSMIAYRYRDLHAARFWLAGSAAGVVGGVALSLQGEGGLIANTVAGNGLVILGFYLNLCGSRQFHGDKVQGAWISILVGVSILVMLATFHAWYGRNPVYTLAQSIPLALAASYLLRRHRRDLGAVVAAIAMGAGVLSHSVIAGGNLLIVTGIRPDLQLYQAASIDLLVFLFASVIWNFGFLISAVERLHSQVEQLANEDELTGIANRRLFMTHLNRACDGVGVKEDFSLLLFDLDRFKAINDRHGHATGDAALKHVVGVIMGQLRNGDVFARLGGDEFGLLLPQSNTHDAEAVAARIVGAVKGTPLQWNALRLRVTVSIGIVTQHQSSARPETLLENADSALYQTKRRGRDGYTLFASTSDVTSNVVHLSNGSHSGSAVRS</sequence>
<dbReference type="InterPro" id="IPR029787">
    <property type="entry name" value="Nucleotide_cyclase"/>
</dbReference>
<feature type="transmembrane region" description="Helical" evidence="1">
    <location>
        <begin position="119"/>
        <end position="136"/>
    </location>
</feature>
<dbReference type="Proteomes" id="UP000663946">
    <property type="component" value="Plasmid pQ15_94_5"/>
</dbReference>
<evidence type="ECO:0000259" key="2">
    <source>
        <dbReference type="PROSITE" id="PS50887"/>
    </source>
</evidence>
<dbReference type="GO" id="GO:0003824">
    <property type="term" value="F:catalytic activity"/>
    <property type="evidence" value="ECO:0007669"/>
    <property type="project" value="UniProtKB-ARBA"/>
</dbReference>
<feature type="transmembrane region" description="Helical" evidence="1">
    <location>
        <begin position="143"/>
        <end position="162"/>
    </location>
</feature>
<dbReference type="SUPFAM" id="SSF55073">
    <property type="entry name" value="Nucleotide cyclase"/>
    <property type="match status" value="1"/>
</dbReference>
<dbReference type="PANTHER" id="PTHR46663">
    <property type="entry name" value="DIGUANYLATE CYCLASE DGCT-RELATED"/>
    <property type="match status" value="1"/>
</dbReference>
<dbReference type="PANTHER" id="PTHR46663:SF2">
    <property type="entry name" value="GGDEF DOMAIN-CONTAINING PROTEIN"/>
    <property type="match status" value="1"/>
</dbReference>
<dbReference type="InterPro" id="IPR000160">
    <property type="entry name" value="GGDEF_dom"/>
</dbReference>
<dbReference type="PROSITE" id="PS50887">
    <property type="entry name" value="GGDEF"/>
    <property type="match status" value="1"/>
</dbReference>
<geneLocation type="plasmid" evidence="3 4">
    <name>pQ15_94_5</name>
</geneLocation>
<name>A0AAJ4N938_AGRTU</name>
<keyword evidence="1" id="KW-0472">Membrane</keyword>
<accession>A0AAJ4N938</accession>
<dbReference type="EMBL" id="CP049222">
    <property type="protein sequence ID" value="QTG17465.1"/>
    <property type="molecule type" value="Genomic_DNA"/>
</dbReference>
<evidence type="ECO:0000313" key="3">
    <source>
        <dbReference type="EMBL" id="QTG17465.1"/>
    </source>
</evidence>
<feature type="transmembrane region" description="Helical" evidence="1">
    <location>
        <begin position="37"/>
        <end position="54"/>
    </location>
</feature>
<dbReference type="NCBIfam" id="TIGR00254">
    <property type="entry name" value="GGDEF"/>
    <property type="match status" value="1"/>
</dbReference>
<dbReference type="FunFam" id="3.30.70.270:FF:000001">
    <property type="entry name" value="Diguanylate cyclase domain protein"/>
    <property type="match status" value="1"/>
</dbReference>
<keyword evidence="1" id="KW-1133">Transmembrane helix</keyword>
<evidence type="ECO:0000256" key="1">
    <source>
        <dbReference type="SAM" id="Phobius"/>
    </source>
</evidence>
<dbReference type="RefSeq" id="WP_333723051.1">
    <property type="nucleotide sequence ID" value="NZ_CP049222.1"/>
</dbReference>
<dbReference type="SMART" id="SM00267">
    <property type="entry name" value="GGDEF"/>
    <property type="match status" value="1"/>
</dbReference>
<protein>
    <submittedName>
        <fullName evidence="3">GGDEF domain-containing protein</fullName>
    </submittedName>
</protein>
<proteinExistence type="predicted"/>
<keyword evidence="1" id="KW-0812">Transmembrane</keyword>
<dbReference type="Pfam" id="PF00990">
    <property type="entry name" value="GGDEF"/>
    <property type="match status" value="1"/>
</dbReference>
<feature type="transmembrane region" description="Helical" evidence="1">
    <location>
        <begin position="60"/>
        <end position="80"/>
    </location>
</feature>
<gene>
    <name evidence="3" type="ORF">G6M86_29755</name>
</gene>
<feature type="transmembrane region" description="Helical" evidence="1">
    <location>
        <begin position="92"/>
        <end position="113"/>
    </location>
</feature>